<protein>
    <submittedName>
        <fullName evidence="1">Uncharacterized protein</fullName>
    </submittedName>
</protein>
<gene>
    <name evidence="1" type="ORF">I4F81_009176</name>
</gene>
<proteinExistence type="predicted"/>
<organism evidence="1 2">
    <name type="scientific">Pyropia yezoensis</name>
    <name type="common">Susabi-nori</name>
    <name type="synonym">Porphyra yezoensis</name>
    <dbReference type="NCBI Taxonomy" id="2788"/>
    <lineage>
        <taxon>Eukaryota</taxon>
        <taxon>Rhodophyta</taxon>
        <taxon>Bangiophyceae</taxon>
        <taxon>Bangiales</taxon>
        <taxon>Bangiaceae</taxon>
        <taxon>Pyropia</taxon>
    </lineage>
</organism>
<sequence>MHLRRPATPVRGVVTARPRTAAYGGAFAFAPAQGPAPLPPSSAALSSAPEAAPAASASCSPRARAPCAPPLAATSMHGVGVDEHMEAGKDRAGGAAASAADGKAGSARGAHEDVSSGAKRPHRPTPIAAVEGGAPSSPQKRRVTSALPAAAPTGGGAAGPAAGTTAAQRSVDSRPAEGGHLPSTASGSSRLRALRDRLKELRDTLAGVERDIKKKEIVKETLAEKLKCLDKQLDRPGLRAEDEREIKAQRRMLYGEIGVANAALVGLYEDKRRTKDGVAALEQEIAAEEAARRKADNELPSVVQRLEATEVPDARVQYSRRFLANAGFELRGSDDVVDAIDACVLQNLAPTGEKSNVLVVNGPSGSGKTRVGFEALCRSTGLSGDLLRALEQKADCTVLTIPLFIDFNNGFSYLDGVDGDNMDQNLGVRLAARALSVGAQTVNDDNGGSVRGLTTGAVLTAIAKGALRRASEAAASPPGVILLALHLDEYQFYLQRLITERGYSEERARLCFKDMLSAANNWVLSAGHVVSVELVFFPVVTGTPVAGLPLDLTSKLSQSFISPGRLLMKSSVELLADVLTDGAERSPLRPGVVEALLASHQARNALGDTDFLPRYVVDLGKEALKVLPAAGDGAALVSGIDWALAMGPLVMATLPLRRVKNASTLALLALSQVPVQLDRTPFPRQRDVTNAVLAGVVKLEPVGDDFYVVRVPLIQLRRWGLASILPAHLLSQTLCTWEQVELIVGYCLTAALQPGLRSSPLFVHNLFPGALGCDELRPRELILEEPCSLYVEETQFITRGRPVAQKRMAVQARKEFEMVYDDEVMLTDGVFLACRGNMAVDIRLSLPMRRRGERRGMLHVFVQTKQTGTSRKVSDGDVDAWYQSATRATANWATDDDQVLYVYFSNKKLTDDGVVALHSKQFFKARPGLVVVTLDQLSCVVPPFLLTRFTTAAQVQRQSVQGVSERPLSQTAAGRPPSRTRA</sequence>
<reference evidence="1" key="1">
    <citation type="submission" date="2019-11" db="EMBL/GenBank/DDBJ databases">
        <title>Nori genome reveals adaptations in red seaweeds to the harsh intertidal environment.</title>
        <authorList>
            <person name="Wang D."/>
            <person name="Mao Y."/>
        </authorList>
    </citation>
    <scope>NUCLEOTIDE SEQUENCE</scope>
    <source>
        <tissue evidence="1">Gametophyte</tissue>
    </source>
</reference>
<dbReference type="Proteomes" id="UP000798662">
    <property type="component" value="Chromosome 2"/>
</dbReference>
<keyword evidence="2" id="KW-1185">Reference proteome</keyword>
<comment type="caution">
    <text evidence="1">The sequence shown here is derived from an EMBL/GenBank/DDBJ whole genome shotgun (WGS) entry which is preliminary data.</text>
</comment>
<evidence type="ECO:0000313" key="2">
    <source>
        <dbReference type="Proteomes" id="UP000798662"/>
    </source>
</evidence>
<evidence type="ECO:0000313" key="1">
    <source>
        <dbReference type="EMBL" id="KAK1866660.1"/>
    </source>
</evidence>
<accession>A0ACC3C9L3</accession>
<dbReference type="EMBL" id="CM020619">
    <property type="protein sequence ID" value="KAK1866660.1"/>
    <property type="molecule type" value="Genomic_DNA"/>
</dbReference>
<name>A0ACC3C9L3_PYRYE</name>